<evidence type="ECO:0000313" key="2">
    <source>
        <dbReference type="Proteomes" id="UP000027222"/>
    </source>
</evidence>
<evidence type="ECO:0000313" key="1">
    <source>
        <dbReference type="EMBL" id="KDR66713.1"/>
    </source>
</evidence>
<dbReference type="Proteomes" id="UP000027222">
    <property type="component" value="Unassembled WGS sequence"/>
</dbReference>
<dbReference type="Pfam" id="PF16850">
    <property type="entry name" value="Inhibitor_I66"/>
    <property type="match status" value="1"/>
</dbReference>
<dbReference type="AlphaFoldDB" id="A0A067SIW2"/>
<evidence type="ECO:0008006" key="3">
    <source>
        <dbReference type="Google" id="ProtNLM"/>
    </source>
</evidence>
<reference evidence="2" key="1">
    <citation type="journal article" date="2014" name="Proc. Natl. Acad. Sci. U.S.A.">
        <title>Extensive sampling of basidiomycete genomes demonstrates inadequacy of the white-rot/brown-rot paradigm for wood decay fungi.</title>
        <authorList>
            <person name="Riley R."/>
            <person name="Salamov A.A."/>
            <person name="Brown D.W."/>
            <person name="Nagy L.G."/>
            <person name="Floudas D."/>
            <person name="Held B.W."/>
            <person name="Levasseur A."/>
            <person name="Lombard V."/>
            <person name="Morin E."/>
            <person name="Otillar R."/>
            <person name="Lindquist E.A."/>
            <person name="Sun H."/>
            <person name="LaButti K.M."/>
            <person name="Schmutz J."/>
            <person name="Jabbour D."/>
            <person name="Luo H."/>
            <person name="Baker S.E."/>
            <person name="Pisabarro A.G."/>
            <person name="Walton J.D."/>
            <person name="Blanchette R.A."/>
            <person name="Henrissat B."/>
            <person name="Martin F."/>
            <person name="Cullen D."/>
            <person name="Hibbett D.S."/>
            <person name="Grigoriev I.V."/>
        </authorList>
    </citation>
    <scope>NUCLEOTIDE SEQUENCE [LARGE SCALE GENOMIC DNA]</scope>
    <source>
        <strain evidence="2">CBS 339.88</strain>
    </source>
</reference>
<keyword evidence="2" id="KW-1185">Reference proteome</keyword>
<sequence length="174" mass="18574">MAIATGLYIIVNAWQNKQAYLRTTQNNLAANSQQNDAYEQWNVQDLGNGIYTIKNAGTNTFATAGRDQENAIVEGQSSSHQWTIKETPIKGLFSIATTSTGLFWGLVDGSSGTPIALASTVSDGRNCWVFKLTSPRAVPRPAAAPAPAHVPAPGFYNPGGGPQFGPDVPIPTWR</sequence>
<dbReference type="GO" id="GO:0004867">
    <property type="term" value="F:serine-type endopeptidase inhibitor activity"/>
    <property type="evidence" value="ECO:0007669"/>
    <property type="project" value="InterPro"/>
</dbReference>
<dbReference type="OrthoDB" id="3266227at2759"/>
<protein>
    <recommendedName>
        <fullName evidence="3">Ricin B lectin domain-containing protein</fullName>
    </recommendedName>
</protein>
<dbReference type="HOGENOM" id="CLU_130519_0_0_1"/>
<dbReference type="InterPro" id="IPR031755">
    <property type="entry name" value="Inhibitor_I66"/>
</dbReference>
<dbReference type="SUPFAM" id="SSF50370">
    <property type="entry name" value="Ricin B-like lectins"/>
    <property type="match status" value="1"/>
</dbReference>
<gene>
    <name evidence="1" type="ORF">GALMADRAFT_216819</name>
</gene>
<accession>A0A067SIW2</accession>
<dbReference type="EMBL" id="KL142420">
    <property type="protein sequence ID" value="KDR66713.1"/>
    <property type="molecule type" value="Genomic_DNA"/>
</dbReference>
<dbReference type="STRING" id="685588.A0A067SIW2"/>
<organism evidence="1 2">
    <name type="scientific">Galerina marginata (strain CBS 339.88)</name>
    <dbReference type="NCBI Taxonomy" id="685588"/>
    <lineage>
        <taxon>Eukaryota</taxon>
        <taxon>Fungi</taxon>
        <taxon>Dikarya</taxon>
        <taxon>Basidiomycota</taxon>
        <taxon>Agaricomycotina</taxon>
        <taxon>Agaricomycetes</taxon>
        <taxon>Agaricomycetidae</taxon>
        <taxon>Agaricales</taxon>
        <taxon>Agaricineae</taxon>
        <taxon>Strophariaceae</taxon>
        <taxon>Galerina</taxon>
    </lineage>
</organism>
<name>A0A067SIW2_GALM3</name>
<dbReference type="InterPro" id="IPR035992">
    <property type="entry name" value="Ricin_B-like_lectins"/>
</dbReference>
<proteinExistence type="predicted"/>
<dbReference type="Gene3D" id="2.80.10.50">
    <property type="match status" value="1"/>
</dbReference>